<gene>
    <name evidence="10" type="ORF">ACFFJD_09985</name>
</gene>
<dbReference type="PROSITE" id="PS50011">
    <property type="entry name" value="PROTEIN_KINASE_DOM"/>
    <property type="match status" value="1"/>
</dbReference>
<dbReference type="Gene3D" id="3.30.200.20">
    <property type="entry name" value="Phosphorylase Kinase, domain 1"/>
    <property type="match status" value="1"/>
</dbReference>
<dbReference type="SUPFAM" id="SSF56112">
    <property type="entry name" value="Protein kinase-like (PK-like)"/>
    <property type="match status" value="1"/>
</dbReference>
<feature type="transmembrane region" description="Helical" evidence="8">
    <location>
        <begin position="318"/>
        <end position="339"/>
    </location>
</feature>
<evidence type="ECO:0000256" key="4">
    <source>
        <dbReference type="ARBA" id="ARBA00022741"/>
    </source>
</evidence>
<keyword evidence="3 10" id="KW-0808">Transferase</keyword>
<dbReference type="CDD" id="cd14014">
    <property type="entry name" value="STKc_PknB_like"/>
    <property type="match status" value="1"/>
</dbReference>
<evidence type="ECO:0000259" key="9">
    <source>
        <dbReference type="PROSITE" id="PS50011"/>
    </source>
</evidence>
<dbReference type="InterPro" id="IPR011009">
    <property type="entry name" value="Kinase-like_dom_sf"/>
</dbReference>
<dbReference type="Proteomes" id="UP001589783">
    <property type="component" value="Unassembled WGS sequence"/>
</dbReference>
<dbReference type="PANTHER" id="PTHR43289:SF6">
    <property type="entry name" value="SERINE_THREONINE-PROTEIN KINASE NEKL-3"/>
    <property type="match status" value="1"/>
</dbReference>
<keyword evidence="8" id="KW-0812">Transmembrane</keyword>
<dbReference type="EC" id="2.7.11.1" evidence="1"/>
<dbReference type="SMART" id="SM00220">
    <property type="entry name" value="S_TKc"/>
    <property type="match status" value="1"/>
</dbReference>
<name>A0ABV6HB56_9ACTN</name>
<dbReference type="PANTHER" id="PTHR43289">
    <property type="entry name" value="MITOGEN-ACTIVATED PROTEIN KINASE KINASE KINASE 20-RELATED"/>
    <property type="match status" value="1"/>
</dbReference>
<comment type="caution">
    <text evidence="10">The sequence shown here is derived from an EMBL/GenBank/DDBJ whole genome shotgun (WGS) entry which is preliminary data.</text>
</comment>
<protein>
    <recommendedName>
        <fullName evidence="1">non-specific serine/threonine protein kinase</fullName>
        <ecNumber evidence="1">2.7.11.1</ecNumber>
    </recommendedName>
</protein>
<dbReference type="RefSeq" id="WP_382363648.1">
    <property type="nucleotide sequence ID" value="NZ_JBHLWV010000020.1"/>
</dbReference>
<reference evidence="10 11" key="1">
    <citation type="submission" date="2024-09" db="EMBL/GenBank/DDBJ databases">
        <authorList>
            <person name="Sun Q."/>
            <person name="Mori K."/>
        </authorList>
    </citation>
    <scope>NUCLEOTIDE SEQUENCE [LARGE SCALE GENOMIC DNA]</scope>
    <source>
        <strain evidence="10 11">CCM 7957</strain>
    </source>
</reference>
<dbReference type="EMBL" id="JBHLWV010000020">
    <property type="protein sequence ID" value="MFC0315178.1"/>
    <property type="molecule type" value="Genomic_DNA"/>
</dbReference>
<evidence type="ECO:0000256" key="3">
    <source>
        <dbReference type="ARBA" id="ARBA00022679"/>
    </source>
</evidence>
<evidence type="ECO:0000313" key="10">
    <source>
        <dbReference type="EMBL" id="MFC0315178.1"/>
    </source>
</evidence>
<dbReference type="PROSITE" id="PS00108">
    <property type="entry name" value="PROTEIN_KINASE_ST"/>
    <property type="match status" value="1"/>
</dbReference>
<evidence type="ECO:0000256" key="2">
    <source>
        <dbReference type="ARBA" id="ARBA00022527"/>
    </source>
</evidence>
<evidence type="ECO:0000313" key="11">
    <source>
        <dbReference type="Proteomes" id="UP001589783"/>
    </source>
</evidence>
<dbReference type="InterPro" id="IPR000719">
    <property type="entry name" value="Prot_kinase_dom"/>
</dbReference>
<evidence type="ECO:0000256" key="6">
    <source>
        <dbReference type="ARBA" id="ARBA00022840"/>
    </source>
</evidence>
<dbReference type="Gene3D" id="1.10.510.10">
    <property type="entry name" value="Transferase(Phosphotransferase) domain 1"/>
    <property type="match status" value="1"/>
</dbReference>
<keyword evidence="5 10" id="KW-0418">Kinase</keyword>
<feature type="region of interest" description="Disordered" evidence="7">
    <location>
        <begin position="268"/>
        <end position="314"/>
    </location>
</feature>
<evidence type="ECO:0000256" key="7">
    <source>
        <dbReference type="SAM" id="MobiDB-lite"/>
    </source>
</evidence>
<dbReference type="Pfam" id="PF00069">
    <property type="entry name" value="Pkinase"/>
    <property type="match status" value="1"/>
</dbReference>
<dbReference type="InterPro" id="IPR008271">
    <property type="entry name" value="Ser/Thr_kinase_AS"/>
</dbReference>
<keyword evidence="8" id="KW-0472">Membrane</keyword>
<accession>A0ABV6HB56</accession>
<keyword evidence="11" id="KW-1185">Reference proteome</keyword>
<keyword evidence="4" id="KW-0547">Nucleotide-binding</keyword>
<dbReference type="GO" id="GO:0004674">
    <property type="term" value="F:protein serine/threonine kinase activity"/>
    <property type="evidence" value="ECO:0007669"/>
    <property type="project" value="UniProtKB-EC"/>
</dbReference>
<keyword evidence="8" id="KW-1133">Transmembrane helix</keyword>
<feature type="domain" description="Protein kinase" evidence="9">
    <location>
        <begin position="13"/>
        <end position="279"/>
    </location>
</feature>
<proteinExistence type="predicted"/>
<organism evidence="10 11">
    <name type="scientific">Gordonia phosphorivorans</name>
    <dbReference type="NCBI Taxonomy" id="1056982"/>
    <lineage>
        <taxon>Bacteria</taxon>
        <taxon>Bacillati</taxon>
        <taxon>Actinomycetota</taxon>
        <taxon>Actinomycetes</taxon>
        <taxon>Mycobacteriales</taxon>
        <taxon>Gordoniaceae</taxon>
        <taxon>Gordonia</taxon>
    </lineage>
</organism>
<evidence type="ECO:0000256" key="1">
    <source>
        <dbReference type="ARBA" id="ARBA00012513"/>
    </source>
</evidence>
<sequence>MNVPVPGGVFAGYEVHSLLGRGGMGSVFLVTNPHLNRREALKVLTVDADGDFAARFAAEARTVASLDHPGIVTVYHHGITDDLPWFTMQYLAGEDLASADRLPVDQVAEIVGRAGAALDYAHGRGVVHRDVKPANLMVARGTDGTIERVTVLDFGIARLAGASSLTAANTFVGTLSYAAPENISGRRDSPAGDQYSLACTAYELLTGRPPFAGLPTPALLNAQLSQSPPPISAASPALGGLDAVFARALAKDPAQRYRTCGDFAAALAGSRPDTRQPTLVGPVPGLTGPHPAAPSPPPPPPPTPSAPRSASRPSGTTVTVSVITILLGLAVIIAAIVLATGGEDTGSAATSPTSVVTAAPTSSPAPAQVWGIVVSPQGRVVRFKNYDSSATLLAEAATHGYDDDWGHVTFTTGCAAVAHATGAGAGDYGYYAAAGASRAEASQSAVHKSEQATGRTSTAVSTLCVGDALS</sequence>
<evidence type="ECO:0000256" key="5">
    <source>
        <dbReference type="ARBA" id="ARBA00022777"/>
    </source>
</evidence>
<keyword evidence="6" id="KW-0067">ATP-binding</keyword>
<evidence type="ECO:0000256" key="8">
    <source>
        <dbReference type="SAM" id="Phobius"/>
    </source>
</evidence>
<feature type="compositionally biased region" description="Pro residues" evidence="7">
    <location>
        <begin position="291"/>
        <end position="305"/>
    </location>
</feature>
<keyword evidence="2" id="KW-0723">Serine/threonine-protein kinase</keyword>